<dbReference type="Proteomes" id="UP000038045">
    <property type="component" value="Unplaced"/>
</dbReference>
<name>A0A0N4ZK46_PARTI</name>
<sequence>MISIRSIIFYLIFCYIAYDLQRRASIIIKATNFIETHGKNLTVNDFEKLKDFTDKIRKIKTPAVILLNQYALNITLNFLCNVESFHDSKSKILLLTFDDLSYNVISKNFPFIHIYRFYSKPLEERFKRGEGTYQFFQYFRASLSAYLTRIVDEFWMIQCDTIWRNDLFQVINNNNNLNLIKNYKILLDSEGDDGLLKNMTAGGYFKVKSSNETFELFNFVRKKLENRLVTDNNIMSQYCYKYYSENNQKALCKFIPTTMMSNWRLNIDKVKELPPFLQYDGGAGTEEKFKKFEEIGALFVNLSNYRENKIQCISSRSNNPKTSLKTELIMKESKEQNKLNLVDRSLCWIAEVSVEYIPYLEHYMRLWIYPDFSYVLTV</sequence>
<keyword evidence="2" id="KW-1185">Reference proteome</keyword>
<dbReference type="Pfam" id="PF03407">
    <property type="entry name" value="Nucleotid_trans"/>
    <property type="match status" value="1"/>
</dbReference>
<evidence type="ECO:0000313" key="3">
    <source>
        <dbReference type="WBParaSite" id="PTRK_0000847900.1"/>
    </source>
</evidence>
<dbReference type="PANTHER" id="PTHR31967:SF14">
    <property type="entry name" value="GROUND-LIKE DOMAIN-CONTAINING PROTEIN"/>
    <property type="match status" value="1"/>
</dbReference>
<accession>A0A0N4ZK46</accession>
<feature type="domain" description="Nucleotide-diphospho-sugar transferase" evidence="1">
    <location>
        <begin position="90"/>
        <end position="291"/>
    </location>
</feature>
<dbReference type="STRING" id="131310.A0A0N4ZK46"/>
<reference evidence="3" key="1">
    <citation type="submission" date="2017-02" db="UniProtKB">
        <authorList>
            <consortium name="WormBaseParasite"/>
        </authorList>
    </citation>
    <scope>IDENTIFICATION</scope>
</reference>
<dbReference type="InterPro" id="IPR005069">
    <property type="entry name" value="Nucl-diP-sugar_transferase"/>
</dbReference>
<evidence type="ECO:0000259" key="1">
    <source>
        <dbReference type="Pfam" id="PF03407"/>
    </source>
</evidence>
<evidence type="ECO:0000313" key="2">
    <source>
        <dbReference type="Proteomes" id="UP000038045"/>
    </source>
</evidence>
<proteinExistence type="predicted"/>
<dbReference type="WBParaSite" id="PTRK_0000847900.1">
    <property type="protein sequence ID" value="PTRK_0000847900.1"/>
    <property type="gene ID" value="PTRK_0000847900"/>
</dbReference>
<dbReference type="AlphaFoldDB" id="A0A0N4ZK46"/>
<dbReference type="PANTHER" id="PTHR31967">
    <property type="entry name" value="GROUNDHOG (HEDGEHOG-LIKE FAMILY)-RELATED"/>
    <property type="match status" value="1"/>
</dbReference>
<protein>
    <submittedName>
        <fullName evidence="3">Nucleotid_trans domain-containing protein</fullName>
    </submittedName>
</protein>
<organism evidence="2 3">
    <name type="scientific">Parastrongyloides trichosuri</name>
    <name type="common">Possum-specific nematode worm</name>
    <dbReference type="NCBI Taxonomy" id="131310"/>
    <lineage>
        <taxon>Eukaryota</taxon>
        <taxon>Metazoa</taxon>
        <taxon>Ecdysozoa</taxon>
        <taxon>Nematoda</taxon>
        <taxon>Chromadorea</taxon>
        <taxon>Rhabditida</taxon>
        <taxon>Tylenchina</taxon>
        <taxon>Panagrolaimomorpha</taxon>
        <taxon>Strongyloidoidea</taxon>
        <taxon>Strongyloididae</taxon>
        <taxon>Parastrongyloides</taxon>
    </lineage>
</organism>